<reference evidence="8" key="2">
    <citation type="submission" date="2021-09" db="EMBL/GenBank/DDBJ databases">
        <authorList>
            <person name="Gilroy R."/>
        </authorList>
    </citation>
    <scope>NUCLEOTIDE SEQUENCE</scope>
    <source>
        <strain evidence="8">ChiHjej11B10-15683</strain>
    </source>
</reference>
<dbReference type="InterPro" id="IPR029063">
    <property type="entry name" value="SAM-dependent_MTases_sf"/>
</dbReference>
<sequence>MPEIFSEQQIDFEKFRQLFANEIATHPDRYALNWAGKSEAYQVLQTPTQQTLTPCEAESVDFAQSQNVFIEGENLEVLKVLQKSYFNAVKMIYIDPPYNTGNDFIYKDNFADSQADYAEKVGDKDEAGKLKRAFVKNSKENGHYHSNWLNMMLPRLHLARNLLRDDGVIFISIDDNEQAQLKLLCDEVFGEENFVNLISINMKNIAGASGGGEDKRLKKNIETLLIYVKSYEIFRGFENVYEYIEISELVEHYKDIGKSWKYTSVLVDEGEPIYLTSTLDGDGNKIEIYSRENYKICSVTELSKLENKSEADIYRKYAKNIFQTAMPQSSIRPRVMRAIEKLNVSSELFSIKYIPRSGKNKGKVYEQFYKGENFRLFAWLRDVSEEIEGKLYKKEMQGTYWNFVSETKNLTKEGNIPFPNGKKPLALIKRLIEMQSEKNMIVMDFFSGSGTTAHAVMQSNAEDGGNRKFICVQLAEPLNINDKDQKVSYELCATLGVPKNIAEISKERIRRAGKQIAEQYPDKTIDTGFKAFKLSGSHFKQWQTPTEEDLEKQLQMFIDPVAENTDTQAMMYELLLRLGFSLTAKVRWENQVYWVEENHQRVALILNEVNESIINDVMARQPQKVVILDRLFNGDDAFKKNTELQMSDANITLWVI</sequence>
<dbReference type="Gene3D" id="3.40.50.150">
    <property type="entry name" value="Vaccinia Virus protein VP39"/>
    <property type="match status" value="1"/>
</dbReference>
<dbReference type="EMBL" id="DYVQ01000063">
    <property type="protein sequence ID" value="HJF73893.1"/>
    <property type="molecule type" value="Genomic_DNA"/>
</dbReference>
<evidence type="ECO:0000256" key="4">
    <source>
        <dbReference type="ARBA" id="ARBA00022679"/>
    </source>
</evidence>
<dbReference type="Pfam" id="PF01555">
    <property type="entry name" value="N6_N4_Mtase"/>
    <property type="match status" value="1"/>
</dbReference>
<comment type="catalytic activity">
    <reaction evidence="6">
        <text>a 2'-deoxyadenosine in DNA + S-adenosyl-L-methionine = an N(6)-methyl-2'-deoxyadenosine in DNA + S-adenosyl-L-homocysteine + H(+)</text>
        <dbReference type="Rhea" id="RHEA:15197"/>
        <dbReference type="Rhea" id="RHEA-COMP:12418"/>
        <dbReference type="Rhea" id="RHEA-COMP:12419"/>
        <dbReference type="ChEBI" id="CHEBI:15378"/>
        <dbReference type="ChEBI" id="CHEBI:57856"/>
        <dbReference type="ChEBI" id="CHEBI:59789"/>
        <dbReference type="ChEBI" id="CHEBI:90615"/>
        <dbReference type="ChEBI" id="CHEBI:90616"/>
        <dbReference type="EC" id="2.1.1.72"/>
    </reaction>
</comment>
<organism evidence="8 9">
    <name type="scientific">Gallibacterium anatis</name>
    <dbReference type="NCBI Taxonomy" id="750"/>
    <lineage>
        <taxon>Bacteria</taxon>
        <taxon>Pseudomonadati</taxon>
        <taxon>Pseudomonadota</taxon>
        <taxon>Gammaproteobacteria</taxon>
        <taxon>Pasteurellales</taxon>
        <taxon>Pasteurellaceae</taxon>
        <taxon>Gallibacterium</taxon>
    </lineage>
</organism>
<dbReference type="InterPro" id="IPR002052">
    <property type="entry name" value="DNA_methylase_N6_adenine_CS"/>
</dbReference>
<dbReference type="GO" id="GO:0003677">
    <property type="term" value="F:DNA binding"/>
    <property type="evidence" value="ECO:0007669"/>
    <property type="project" value="InterPro"/>
</dbReference>
<keyword evidence="3" id="KW-0489">Methyltransferase</keyword>
<dbReference type="PRINTS" id="PR00506">
    <property type="entry name" value="D21N6MTFRASE"/>
</dbReference>
<keyword evidence="5" id="KW-0949">S-adenosyl-L-methionine</keyword>
<dbReference type="AlphaFoldDB" id="A0A921HBR0"/>
<dbReference type="Proteomes" id="UP000749334">
    <property type="component" value="Unassembled WGS sequence"/>
</dbReference>
<evidence type="ECO:0000256" key="6">
    <source>
        <dbReference type="ARBA" id="ARBA00047942"/>
    </source>
</evidence>
<evidence type="ECO:0000259" key="7">
    <source>
        <dbReference type="Pfam" id="PF01555"/>
    </source>
</evidence>
<dbReference type="GO" id="GO:0032259">
    <property type="term" value="P:methylation"/>
    <property type="evidence" value="ECO:0007669"/>
    <property type="project" value="UniProtKB-KW"/>
</dbReference>
<keyword evidence="4" id="KW-0808">Transferase</keyword>
<dbReference type="GO" id="GO:0009007">
    <property type="term" value="F:site-specific DNA-methyltransferase (adenine-specific) activity"/>
    <property type="evidence" value="ECO:0007669"/>
    <property type="project" value="UniProtKB-EC"/>
</dbReference>
<dbReference type="PROSITE" id="PS00092">
    <property type="entry name" value="N6_MTASE"/>
    <property type="match status" value="1"/>
</dbReference>
<dbReference type="InterPro" id="IPR002941">
    <property type="entry name" value="DNA_methylase_N4/N6"/>
</dbReference>
<feature type="domain" description="DNA methylase N-4/N-6" evidence="7">
    <location>
        <begin position="89"/>
        <end position="471"/>
    </location>
</feature>
<dbReference type="GO" id="GO:0008170">
    <property type="term" value="F:N-methyltransferase activity"/>
    <property type="evidence" value="ECO:0007669"/>
    <property type="project" value="InterPro"/>
</dbReference>
<evidence type="ECO:0000256" key="5">
    <source>
        <dbReference type="ARBA" id="ARBA00022691"/>
    </source>
</evidence>
<dbReference type="SUPFAM" id="SSF53335">
    <property type="entry name" value="S-adenosyl-L-methionine-dependent methyltransferases"/>
    <property type="match status" value="1"/>
</dbReference>
<accession>A0A921HBR0</accession>
<dbReference type="PIRSF" id="PIRSF015855">
    <property type="entry name" value="TypeIII_Mtase_mKpnI"/>
    <property type="match status" value="1"/>
</dbReference>
<evidence type="ECO:0000256" key="3">
    <source>
        <dbReference type="ARBA" id="ARBA00022603"/>
    </source>
</evidence>
<evidence type="ECO:0000313" key="9">
    <source>
        <dbReference type="Proteomes" id="UP000749334"/>
    </source>
</evidence>
<evidence type="ECO:0000256" key="2">
    <source>
        <dbReference type="ARBA" id="ARBA00011900"/>
    </source>
</evidence>
<comment type="caution">
    <text evidence="8">The sequence shown here is derived from an EMBL/GenBank/DDBJ whole genome shotgun (WGS) entry which is preliminary data.</text>
</comment>
<evidence type="ECO:0000313" key="8">
    <source>
        <dbReference type="EMBL" id="HJF73893.1"/>
    </source>
</evidence>
<dbReference type="InterPro" id="IPR002295">
    <property type="entry name" value="N4/N6-MTase_EcoPI_Mod-like"/>
</dbReference>
<proteinExistence type="inferred from homology"/>
<evidence type="ECO:0000256" key="1">
    <source>
        <dbReference type="ARBA" id="ARBA00006594"/>
    </source>
</evidence>
<protein>
    <recommendedName>
        <fullName evidence="2">site-specific DNA-methyltransferase (adenine-specific)</fullName>
        <ecNumber evidence="2">2.1.1.72</ecNumber>
    </recommendedName>
</protein>
<reference evidence="8" key="1">
    <citation type="journal article" date="2021" name="PeerJ">
        <title>Extensive microbial diversity within the chicken gut microbiome revealed by metagenomics and culture.</title>
        <authorList>
            <person name="Gilroy R."/>
            <person name="Ravi A."/>
            <person name="Getino M."/>
            <person name="Pursley I."/>
            <person name="Horton D.L."/>
            <person name="Alikhan N.F."/>
            <person name="Baker D."/>
            <person name="Gharbi K."/>
            <person name="Hall N."/>
            <person name="Watson M."/>
            <person name="Adriaenssens E.M."/>
            <person name="Foster-Nyarko E."/>
            <person name="Jarju S."/>
            <person name="Secka A."/>
            <person name="Antonio M."/>
            <person name="Oren A."/>
            <person name="Chaudhuri R.R."/>
            <person name="La Ragione R."/>
            <person name="Hildebrand F."/>
            <person name="Pallen M.J."/>
        </authorList>
    </citation>
    <scope>NUCLEOTIDE SEQUENCE</scope>
    <source>
        <strain evidence="8">ChiHjej11B10-15683</strain>
    </source>
</reference>
<comment type="similarity">
    <text evidence="1">Belongs to the N(4)/N(6)-methyltransferase family.</text>
</comment>
<gene>
    <name evidence="8" type="ORF">K8W15_06845</name>
</gene>
<dbReference type="EC" id="2.1.1.72" evidence="2"/>
<name>A0A921HBR0_9PAST</name>